<dbReference type="InterPro" id="IPR052523">
    <property type="entry name" value="Trichothecene_AcTrans"/>
</dbReference>
<dbReference type="PROSITE" id="PS51186">
    <property type="entry name" value="GNAT"/>
    <property type="match status" value="1"/>
</dbReference>
<comment type="caution">
    <text evidence="2">The sequence shown here is derived from an EMBL/GenBank/DDBJ whole genome shotgun (WGS) entry which is preliminary data.</text>
</comment>
<evidence type="ECO:0000259" key="1">
    <source>
        <dbReference type="PROSITE" id="PS51186"/>
    </source>
</evidence>
<evidence type="ECO:0000313" key="2">
    <source>
        <dbReference type="EMBL" id="GFF30974.1"/>
    </source>
</evidence>
<dbReference type="Pfam" id="PF00583">
    <property type="entry name" value="Acetyltransf_1"/>
    <property type="match status" value="1"/>
</dbReference>
<dbReference type="Gene3D" id="3.40.630.30">
    <property type="match status" value="1"/>
</dbReference>
<dbReference type="SUPFAM" id="SSF55729">
    <property type="entry name" value="Acyl-CoA N-acyltransferases (Nat)"/>
    <property type="match status" value="1"/>
</dbReference>
<gene>
    <name evidence="2" type="ORF">IFM46972_03083</name>
</gene>
<protein>
    <submittedName>
        <fullName evidence="2">Puromycin N-acetyltransferase</fullName>
    </submittedName>
</protein>
<organism evidence="2 3">
    <name type="scientific">Aspergillus udagawae</name>
    <dbReference type="NCBI Taxonomy" id="91492"/>
    <lineage>
        <taxon>Eukaryota</taxon>
        <taxon>Fungi</taxon>
        <taxon>Dikarya</taxon>
        <taxon>Ascomycota</taxon>
        <taxon>Pezizomycotina</taxon>
        <taxon>Eurotiomycetes</taxon>
        <taxon>Eurotiomycetidae</taxon>
        <taxon>Eurotiales</taxon>
        <taxon>Aspergillaceae</taxon>
        <taxon>Aspergillus</taxon>
        <taxon>Aspergillus subgen. Fumigati</taxon>
    </lineage>
</organism>
<dbReference type="EMBL" id="BLKC01000016">
    <property type="protein sequence ID" value="GFF30974.1"/>
    <property type="molecule type" value="Genomic_DNA"/>
</dbReference>
<sequence>MLPTNISLHPAVPADALTLAKLHNAAFANEDLLETMYGPLTQDDDPPFATDLEKMIRDDPHSQVTKAIDDESGQIVGWSLWNLYRDAEAHAKADEEARKRAATPPATSLCPQVYLDYQALKAKMRAKWIGGRPAAILQVLVVHPDYQGRGIGTQLLMLGVEEVRRLRLPAWLEASQAGYSVYRRCGFRDAELMELDFTKYGRMGMTQVYCMLMDDVEK</sequence>
<proteinExistence type="predicted"/>
<dbReference type="CDD" id="cd04301">
    <property type="entry name" value="NAT_SF"/>
    <property type="match status" value="1"/>
</dbReference>
<name>A0A8H3NFB0_9EURO</name>
<reference evidence="2 3" key="1">
    <citation type="submission" date="2020-01" db="EMBL/GenBank/DDBJ databases">
        <title>Draft genome sequence of Aspergillus udagawae IFM 46972.</title>
        <authorList>
            <person name="Takahashi H."/>
            <person name="Yaguchi T."/>
        </authorList>
    </citation>
    <scope>NUCLEOTIDE SEQUENCE [LARGE SCALE GENOMIC DNA]</scope>
    <source>
        <strain evidence="2 3">IFM 46972</strain>
    </source>
</reference>
<dbReference type="InterPro" id="IPR016181">
    <property type="entry name" value="Acyl_CoA_acyltransferase"/>
</dbReference>
<feature type="domain" description="N-acetyltransferase" evidence="1">
    <location>
        <begin position="6"/>
        <end position="208"/>
    </location>
</feature>
<accession>A0A8H3NFB0</accession>
<dbReference type="PANTHER" id="PTHR42791">
    <property type="entry name" value="GNAT FAMILY ACETYLTRANSFERASE"/>
    <property type="match status" value="1"/>
</dbReference>
<keyword evidence="2" id="KW-0808">Transferase</keyword>
<evidence type="ECO:0000313" key="3">
    <source>
        <dbReference type="Proteomes" id="UP000465221"/>
    </source>
</evidence>
<dbReference type="InterPro" id="IPR000182">
    <property type="entry name" value="GNAT_dom"/>
</dbReference>
<dbReference type="Proteomes" id="UP000465221">
    <property type="component" value="Unassembled WGS sequence"/>
</dbReference>
<dbReference type="GO" id="GO:0016747">
    <property type="term" value="F:acyltransferase activity, transferring groups other than amino-acyl groups"/>
    <property type="evidence" value="ECO:0007669"/>
    <property type="project" value="InterPro"/>
</dbReference>
<dbReference type="AlphaFoldDB" id="A0A8H3NFB0"/>
<dbReference type="PANTHER" id="PTHR42791:SF2">
    <property type="entry name" value="N-ACETYLTRANSFERASE DOMAIN-CONTAINING PROTEIN"/>
    <property type="match status" value="1"/>
</dbReference>